<dbReference type="OrthoDB" id="2439692at2759"/>
<sequence length="171" mass="18428">MTVDNSTKLTWCQNQVGFCTNVCQELTKGAQTVDNRCDIMTLQYSCECQGGIIPNATEYTYTIPYFECTADVQQCIKNCPLSDNGCYTNCNQRNCAAEFPKKYNQTLATTTAATPTSTSGTQITSLPTGLFDSAGNAHSGIQSWTAFGGSSVLGLVVFLAVGVMFGNNRMD</sequence>
<keyword evidence="4" id="KW-1185">Reference proteome</keyword>
<keyword evidence="1" id="KW-0812">Transmembrane</keyword>
<feature type="domain" description="DUF7707" evidence="2">
    <location>
        <begin position="2"/>
        <end position="97"/>
    </location>
</feature>
<keyword evidence="1" id="KW-1133">Transmembrane helix</keyword>
<dbReference type="InterPro" id="IPR056124">
    <property type="entry name" value="DUF7707"/>
</dbReference>
<dbReference type="Pfam" id="PF24808">
    <property type="entry name" value="DUF7707"/>
    <property type="match status" value="1"/>
</dbReference>
<evidence type="ECO:0000313" key="4">
    <source>
        <dbReference type="Proteomes" id="UP000703661"/>
    </source>
</evidence>
<dbReference type="EMBL" id="JAAAID010000028">
    <property type="protein sequence ID" value="KAG0024148.1"/>
    <property type="molecule type" value="Genomic_DNA"/>
</dbReference>
<dbReference type="Proteomes" id="UP000703661">
    <property type="component" value="Unassembled WGS sequence"/>
</dbReference>
<keyword evidence="1" id="KW-0472">Membrane</keyword>
<evidence type="ECO:0000256" key="1">
    <source>
        <dbReference type="SAM" id="Phobius"/>
    </source>
</evidence>
<name>A0A9P6T4F1_9FUNG</name>
<accession>A0A9P6T4F1</accession>
<dbReference type="PANTHER" id="PTHR38118:SF2">
    <property type="entry name" value="CDP-ALCOHOL PHOSPHATIDYLTRANSFERASE PROTEIN"/>
    <property type="match status" value="1"/>
</dbReference>
<gene>
    <name evidence="3" type="ORF">BGZ80_005695</name>
</gene>
<reference evidence="3" key="1">
    <citation type="journal article" date="2020" name="Fungal Divers.">
        <title>Resolving the Mortierellaceae phylogeny through synthesis of multi-gene phylogenetics and phylogenomics.</title>
        <authorList>
            <person name="Vandepol N."/>
            <person name="Liber J."/>
            <person name="Desiro A."/>
            <person name="Na H."/>
            <person name="Kennedy M."/>
            <person name="Barry K."/>
            <person name="Grigoriev I.V."/>
            <person name="Miller A.N."/>
            <person name="O'Donnell K."/>
            <person name="Stajich J.E."/>
            <person name="Bonito G."/>
        </authorList>
    </citation>
    <scope>NUCLEOTIDE SEQUENCE</scope>
    <source>
        <strain evidence="3">NRRL 2769</strain>
    </source>
</reference>
<feature type="transmembrane region" description="Helical" evidence="1">
    <location>
        <begin position="144"/>
        <end position="165"/>
    </location>
</feature>
<evidence type="ECO:0000259" key="2">
    <source>
        <dbReference type="Pfam" id="PF24808"/>
    </source>
</evidence>
<organism evidence="3 4">
    <name type="scientific">Entomortierella chlamydospora</name>
    <dbReference type="NCBI Taxonomy" id="101097"/>
    <lineage>
        <taxon>Eukaryota</taxon>
        <taxon>Fungi</taxon>
        <taxon>Fungi incertae sedis</taxon>
        <taxon>Mucoromycota</taxon>
        <taxon>Mortierellomycotina</taxon>
        <taxon>Mortierellomycetes</taxon>
        <taxon>Mortierellales</taxon>
        <taxon>Mortierellaceae</taxon>
        <taxon>Entomortierella</taxon>
    </lineage>
</organism>
<dbReference type="AlphaFoldDB" id="A0A9P6T4F1"/>
<dbReference type="PANTHER" id="PTHR38118">
    <property type="entry name" value="ANCHORED CELL WALL PROTEIN 11-RELATED"/>
    <property type="match status" value="1"/>
</dbReference>
<comment type="caution">
    <text evidence="3">The sequence shown here is derived from an EMBL/GenBank/DDBJ whole genome shotgun (WGS) entry which is preliminary data.</text>
</comment>
<evidence type="ECO:0000313" key="3">
    <source>
        <dbReference type="EMBL" id="KAG0024148.1"/>
    </source>
</evidence>
<protein>
    <recommendedName>
        <fullName evidence="2">DUF7707 domain-containing protein</fullName>
    </recommendedName>
</protein>
<proteinExistence type="predicted"/>